<protein>
    <submittedName>
        <fullName evidence="4">Pirin family protein</fullName>
    </submittedName>
</protein>
<sequence length="229" mass="24866">MDSPPIRIIDAEMLPIGGFAGIVETRMVMNSEIWPHSKANKQISRGLGDFIYLARGYFKPNDGAPLHPHNDVDIVSFITSGSVGHKGSIGDGSVIEGPGVQVQRAGTGMMHAEFSTNHHKAGIIQLWFRPPQSGLVPEYQNFQLKEGELTTVLGGQKDGTFDNTMTCQIGFIDDETVIEIEEPFVALITRGSATANDENVHEGQLIEGQQVTLTAQHQLGLALITYKAN</sequence>
<dbReference type="PANTHER" id="PTHR43212">
    <property type="entry name" value="QUERCETIN 2,3-DIOXYGENASE"/>
    <property type="match status" value="1"/>
</dbReference>
<name>A0ABT8BQV9_9VIBR</name>
<reference evidence="5" key="1">
    <citation type="journal article" date="2019" name="Int. J. Syst. Evol. Microbiol.">
        <title>The Global Catalogue of Microorganisms (GCM) 10K type strain sequencing project: providing services to taxonomists for standard genome sequencing and annotation.</title>
        <authorList>
            <consortium name="The Broad Institute Genomics Platform"/>
            <consortium name="The Broad Institute Genome Sequencing Center for Infectious Disease"/>
            <person name="Wu L."/>
            <person name="Ma J."/>
        </authorList>
    </citation>
    <scope>NUCLEOTIDE SEQUENCE [LARGE SCALE GENOMIC DNA]</scope>
    <source>
        <strain evidence="5">CECT 7398</strain>
    </source>
</reference>
<dbReference type="Proteomes" id="UP001238540">
    <property type="component" value="Unassembled WGS sequence"/>
</dbReference>
<dbReference type="InterPro" id="IPR014710">
    <property type="entry name" value="RmlC-like_jellyroll"/>
</dbReference>
<dbReference type="Gene3D" id="2.60.120.10">
    <property type="entry name" value="Jelly Rolls"/>
    <property type="match status" value="1"/>
</dbReference>
<feature type="domain" description="Pirin N-terminal" evidence="3">
    <location>
        <begin position="62"/>
        <end position="127"/>
    </location>
</feature>
<dbReference type="InterPro" id="IPR011051">
    <property type="entry name" value="RmlC_Cupin_sf"/>
</dbReference>
<keyword evidence="5" id="KW-1185">Reference proteome</keyword>
<dbReference type="InterPro" id="IPR012093">
    <property type="entry name" value="Pirin"/>
</dbReference>
<evidence type="ECO:0000259" key="3">
    <source>
        <dbReference type="Pfam" id="PF02678"/>
    </source>
</evidence>
<evidence type="ECO:0000256" key="1">
    <source>
        <dbReference type="ARBA" id="ARBA00008416"/>
    </source>
</evidence>
<proteinExistence type="inferred from homology"/>
<dbReference type="SUPFAM" id="SSF51182">
    <property type="entry name" value="RmlC-like cupins"/>
    <property type="match status" value="1"/>
</dbReference>
<dbReference type="Pfam" id="PF02678">
    <property type="entry name" value="Pirin"/>
    <property type="match status" value="1"/>
</dbReference>
<comment type="caution">
    <text evidence="4">The sequence shown here is derived from an EMBL/GenBank/DDBJ whole genome shotgun (WGS) entry which is preliminary data.</text>
</comment>
<organism evidence="4 5">
    <name type="scientific">Vibrio ostreicida</name>
    <dbReference type="NCBI Taxonomy" id="526588"/>
    <lineage>
        <taxon>Bacteria</taxon>
        <taxon>Pseudomonadati</taxon>
        <taxon>Pseudomonadota</taxon>
        <taxon>Gammaproteobacteria</taxon>
        <taxon>Vibrionales</taxon>
        <taxon>Vibrionaceae</taxon>
        <taxon>Vibrio</taxon>
    </lineage>
</organism>
<gene>
    <name evidence="4" type="ORF">QWZ16_07400</name>
</gene>
<comment type="similarity">
    <text evidence="1 2">Belongs to the pirin family.</text>
</comment>
<dbReference type="PANTHER" id="PTHR43212:SF3">
    <property type="entry name" value="QUERCETIN 2,3-DIOXYGENASE"/>
    <property type="match status" value="1"/>
</dbReference>
<dbReference type="InterPro" id="IPR003829">
    <property type="entry name" value="Pirin_N_dom"/>
</dbReference>
<evidence type="ECO:0000313" key="4">
    <source>
        <dbReference type="EMBL" id="MDN3609527.1"/>
    </source>
</evidence>
<dbReference type="EMBL" id="JAUFQC010000001">
    <property type="protein sequence ID" value="MDN3609527.1"/>
    <property type="molecule type" value="Genomic_DNA"/>
</dbReference>
<accession>A0ABT8BQV9</accession>
<evidence type="ECO:0000256" key="2">
    <source>
        <dbReference type="RuleBase" id="RU003457"/>
    </source>
</evidence>
<dbReference type="RefSeq" id="WP_170882431.1">
    <property type="nucleotide sequence ID" value="NZ_JABEYA020000002.1"/>
</dbReference>
<evidence type="ECO:0000313" key="5">
    <source>
        <dbReference type="Proteomes" id="UP001238540"/>
    </source>
</evidence>